<keyword evidence="1" id="KW-0812">Transmembrane</keyword>
<comment type="caution">
    <text evidence="2">The sequence shown here is derived from an EMBL/GenBank/DDBJ whole genome shotgun (WGS) entry which is preliminary data.</text>
</comment>
<dbReference type="RefSeq" id="WP_216713767.1">
    <property type="nucleotide sequence ID" value="NZ_JACVEL010000003.1"/>
</dbReference>
<feature type="transmembrane region" description="Helical" evidence="1">
    <location>
        <begin position="178"/>
        <end position="201"/>
    </location>
</feature>
<feature type="transmembrane region" description="Helical" evidence="1">
    <location>
        <begin position="65"/>
        <end position="84"/>
    </location>
</feature>
<keyword evidence="1" id="KW-1133">Transmembrane helix</keyword>
<reference evidence="2" key="1">
    <citation type="submission" date="2020-09" db="EMBL/GenBank/DDBJ databases">
        <title>Taishania pollutisoli gen. nov., sp. nov., Isolated from Tetrabromobisphenol A-Contaminated Soil.</title>
        <authorList>
            <person name="Chen Q."/>
        </authorList>
    </citation>
    <scope>NUCLEOTIDE SEQUENCE</scope>
    <source>
        <strain evidence="2">CZZ-1</strain>
    </source>
</reference>
<protein>
    <submittedName>
        <fullName evidence="2">ABC transporter permease</fullName>
    </submittedName>
</protein>
<dbReference type="AlphaFoldDB" id="A0A8J6U234"/>
<dbReference type="EMBL" id="JACVEL010000003">
    <property type="protein sequence ID" value="MBC9812040.1"/>
    <property type="molecule type" value="Genomic_DNA"/>
</dbReference>
<evidence type="ECO:0000313" key="2">
    <source>
        <dbReference type="EMBL" id="MBC9812040.1"/>
    </source>
</evidence>
<evidence type="ECO:0000313" key="3">
    <source>
        <dbReference type="Proteomes" id="UP000652681"/>
    </source>
</evidence>
<accession>A0A8J6U234</accession>
<keyword evidence="1" id="KW-0472">Membrane</keyword>
<name>A0A8J6U234_9FLAO</name>
<gene>
    <name evidence="2" type="ORF">H9Y05_06060</name>
</gene>
<dbReference type="PANTHER" id="PTHR37305:SF1">
    <property type="entry name" value="MEMBRANE PROTEIN"/>
    <property type="match status" value="1"/>
</dbReference>
<organism evidence="2 3">
    <name type="scientific">Taishania pollutisoli</name>
    <dbReference type="NCBI Taxonomy" id="2766479"/>
    <lineage>
        <taxon>Bacteria</taxon>
        <taxon>Pseudomonadati</taxon>
        <taxon>Bacteroidota</taxon>
        <taxon>Flavobacteriia</taxon>
        <taxon>Flavobacteriales</taxon>
        <taxon>Crocinitomicaceae</taxon>
        <taxon>Taishania</taxon>
    </lineage>
</organism>
<evidence type="ECO:0000256" key="1">
    <source>
        <dbReference type="SAM" id="Phobius"/>
    </source>
</evidence>
<feature type="transmembrane region" description="Helical" evidence="1">
    <location>
        <begin position="111"/>
        <end position="137"/>
    </location>
</feature>
<dbReference type="GO" id="GO:0005886">
    <property type="term" value="C:plasma membrane"/>
    <property type="evidence" value="ECO:0007669"/>
    <property type="project" value="UniProtKB-SubCell"/>
</dbReference>
<dbReference type="Pfam" id="PF12730">
    <property type="entry name" value="ABC2_membrane_4"/>
    <property type="match status" value="1"/>
</dbReference>
<sequence length="277" mass="31459">MKRLLNIEWNKIFYYKSARIFTILYFLMLAAVGVVLAYIKPEIGGIELDIAQLGFFNFPDIWQNIAYVVAIGKIFLGVIVIMNVTNEFSNGTLKQNLIDGLSKKEFLQSKLLTNFIFAAVSTLFVFAISLILGFVFSNSQDAVFRGVEFIGAYFIKLAFFFSFCLFLALLLRKSAFSLLGLFVWWVVEGIISVVEVLIIMARNNGNIDPEGFFISNFLPLKSSANLINFPTMNPQGFITGKSIFVSSSVDWMFVLSTVFYTALFIWLSYRLLKKRDL</sequence>
<feature type="transmembrane region" description="Helical" evidence="1">
    <location>
        <begin position="20"/>
        <end position="39"/>
    </location>
</feature>
<dbReference type="Proteomes" id="UP000652681">
    <property type="component" value="Unassembled WGS sequence"/>
</dbReference>
<feature type="transmembrane region" description="Helical" evidence="1">
    <location>
        <begin position="149"/>
        <end position="171"/>
    </location>
</feature>
<dbReference type="PANTHER" id="PTHR37305">
    <property type="entry name" value="INTEGRAL MEMBRANE PROTEIN-RELATED"/>
    <property type="match status" value="1"/>
</dbReference>
<proteinExistence type="predicted"/>
<feature type="transmembrane region" description="Helical" evidence="1">
    <location>
        <begin position="251"/>
        <end position="272"/>
    </location>
</feature>
<dbReference type="GO" id="GO:0140359">
    <property type="term" value="F:ABC-type transporter activity"/>
    <property type="evidence" value="ECO:0007669"/>
    <property type="project" value="InterPro"/>
</dbReference>
<keyword evidence="3" id="KW-1185">Reference proteome</keyword>